<dbReference type="EMBL" id="LATX01001921">
    <property type="protein sequence ID" value="KTB36179.1"/>
    <property type="molecule type" value="Genomic_DNA"/>
</dbReference>
<sequence length="247" mass="28781">MADSEAARYLPPGWTEERLANATEADYESLTDEEFSRLQNRWKVLALAMFDNDRPRSPTPAAFVEAIRAEHLVGEEWGFVVMRTVYDDDEADNRWKEFQQRWEESIERQMDPSHGVGIEEVRDFFRVWWIQDREALNGAGMDAVRDYFNQLPEVPRGLDHDMCLAVNEASLGSVLKDTTSLESRRTRFVYAVDTEYETHEEPEHRGYFRVSMDALLEDLFPILLTRRQAPEELEPANEEEVWAGWGA</sequence>
<reference evidence="1 2" key="1">
    <citation type="submission" date="2015-12" db="EMBL/GenBank/DDBJ databases">
        <title>Draft genome sequence of Moniliophthora roreri, the causal agent of frosty pod rot of cacao.</title>
        <authorList>
            <person name="Aime M.C."/>
            <person name="Diaz-Valderrama J.R."/>
            <person name="Kijpornyongpan T."/>
            <person name="Phillips-Mora W."/>
        </authorList>
    </citation>
    <scope>NUCLEOTIDE SEQUENCE [LARGE SCALE GENOMIC DNA]</scope>
    <source>
        <strain evidence="1 2">MCA 2952</strain>
    </source>
</reference>
<name>A0A0W0FIP5_MONRR</name>
<evidence type="ECO:0000313" key="1">
    <source>
        <dbReference type="EMBL" id="KTB36179.1"/>
    </source>
</evidence>
<evidence type="ECO:0008006" key="3">
    <source>
        <dbReference type="Google" id="ProtNLM"/>
    </source>
</evidence>
<dbReference type="eggNOG" id="ENOG502STDZ">
    <property type="taxonomic scope" value="Eukaryota"/>
</dbReference>
<proteinExistence type="predicted"/>
<comment type="caution">
    <text evidence="1">The sequence shown here is derived from an EMBL/GenBank/DDBJ whole genome shotgun (WGS) entry which is preliminary data.</text>
</comment>
<accession>A0A0W0FIP5</accession>
<evidence type="ECO:0000313" key="2">
    <source>
        <dbReference type="Proteomes" id="UP000054988"/>
    </source>
</evidence>
<protein>
    <recommendedName>
        <fullName evidence="3">Ww rsp5 wwp</fullName>
    </recommendedName>
</protein>
<gene>
    <name evidence="1" type="ORF">WG66_11259</name>
</gene>
<organism evidence="1 2">
    <name type="scientific">Moniliophthora roreri</name>
    <name type="common">Frosty pod rot fungus</name>
    <name type="synonym">Monilia roreri</name>
    <dbReference type="NCBI Taxonomy" id="221103"/>
    <lineage>
        <taxon>Eukaryota</taxon>
        <taxon>Fungi</taxon>
        <taxon>Dikarya</taxon>
        <taxon>Basidiomycota</taxon>
        <taxon>Agaricomycotina</taxon>
        <taxon>Agaricomycetes</taxon>
        <taxon>Agaricomycetidae</taxon>
        <taxon>Agaricales</taxon>
        <taxon>Marasmiineae</taxon>
        <taxon>Marasmiaceae</taxon>
        <taxon>Moniliophthora</taxon>
    </lineage>
</organism>
<dbReference type="AlphaFoldDB" id="A0A0W0FIP5"/>
<dbReference type="Proteomes" id="UP000054988">
    <property type="component" value="Unassembled WGS sequence"/>
</dbReference>